<organism evidence="1 2">
    <name type="scientific">Meganyctiphanes norvegica</name>
    <name type="common">Northern krill</name>
    <name type="synonym">Thysanopoda norvegica</name>
    <dbReference type="NCBI Taxonomy" id="48144"/>
    <lineage>
        <taxon>Eukaryota</taxon>
        <taxon>Metazoa</taxon>
        <taxon>Ecdysozoa</taxon>
        <taxon>Arthropoda</taxon>
        <taxon>Crustacea</taxon>
        <taxon>Multicrustacea</taxon>
        <taxon>Malacostraca</taxon>
        <taxon>Eumalacostraca</taxon>
        <taxon>Eucarida</taxon>
        <taxon>Euphausiacea</taxon>
        <taxon>Euphausiidae</taxon>
        <taxon>Meganyctiphanes</taxon>
    </lineage>
</organism>
<feature type="non-terminal residue" evidence="1">
    <location>
        <position position="1"/>
    </location>
</feature>
<dbReference type="InterPro" id="IPR052797">
    <property type="entry name" value="RegFact_GeneExpr_CellDeath"/>
</dbReference>
<proteinExistence type="predicted"/>
<dbReference type="PANTHER" id="PTHR33936">
    <property type="entry name" value="PROTEIN CBG17840"/>
    <property type="match status" value="1"/>
</dbReference>
<dbReference type="EMBL" id="CAXKWB010000605">
    <property type="protein sequence ID" value="CAL4061342.1"/>
    <property type="molecule type" value="Genomic_DNA"/>
</dbReference>
<protein>
    <submittedName>
        <fullName evidence="1">Uncharacterized protein</fullName>
    </submittedName>
</protein>
<name>A0AAV2PMP3_MEGNR</name>
<comment type="caution">
    <text evidence="1">The sequence shown here is derived from an EMBL/GenBank/DDBJ whole genome shotgun (WGS) entry which is preliminary data.</text>
</comment>
<gene>
    <name evidence="1" type="ORF">MNOR_LOCUS2092</name>
</gene>
<keyword evidence="2" id="KW-1185">Reference proteome</keyword>
<dbReference type="PANTHER" id="PTHR33936:SF25">
    <property type="entry name" value="C2H2-TYPE DOMAIN-CONTAINING PROTEIN"/>
    <property type="match status" value="1"/>
</dbReference>
<accession>A0AAV2PMP3</accession>
<sequence length="320" mass="36832">DFWKWKDEAEKRCKSSYTTHTSPKKGVGGSEKYFFQCRRSGFTKRKKAIKNPEERINGKFIKRESIKINGACTSFMKVVLEKEKAVVYFCRTHYGHPEDAKHLRMNDKEKLMIEELITQGLTAAEIISIMKTQLPLERHQLLKYSNIRNVSQKKNLFLARRLYSLPRNVSRDEILLRGMQPKNDDPSLNLVVDNEVEVNEHTSETSFQDSYNSTYKIEMHSKADTLHQIQFSEMESLRNEINTKIERLANLSKSCNSIASLKSLNSDFNVFLEKADVDKDIELVTVEDLSSDNDIVSIGAENIAFSKDDDGNPVTIVCYN</sequence>
<evidence type="ECO:0000313" key="2">
    <source>
        <dbReference type="Proteomes" id="UP001497623"/>
    </source>
</evidence>
<evidence type="ECO:0000313" key="1">
    <source>
        <dbReference type="EMBL" id="CAL4061342.1"/>
    </source>
</evidence>
<dbReference type="Proteomes" id="UP001497623">
    <property type="component" value="Unassembled WGS sequence"/>
</dbReference>
<dbReference type="AlphaFoldDB" id="A0AAV2PMP3"/>
<reference evidence="1 2" key="1">
    <citation type="submission" date="2024-05" db="EMBL/GenBank/DDBJ databases">
        <authorList>
            <person name="Wallberg A."/>
        </authorList>
    </citation>
    <scope>NUCLEOTIDE SEQUENCE [LARGE SCALE GENOMIC DNA]</scope>
</reference>